<dbReference type="RefSeq" id="WP_156626659.1">
    <property type="nucleotide sequence ID" value="NZ_CACRTO010000020.1"/>
</dbReference>
<dbReference type="GO" id="GO:0008233">
    <property type="term" value="F:peptidase activity"/>
    <property type="evidence" value="ECO:0007669"/>
    <property type="project" value="UniProtKB-KW"/>
</dbReference>
<dbReference type="InterPro" id="IPR029062">
    <property type="entry name" value="Class_I_gatase-like"/>
</dbReference>
<dbReference type="EMBL" id="CACRTO010000020">
    <property type="protein sequence ID" value="VYU37627.1"/>
    <property type="molecule type" value="Genomic_DNA"/>
</dbReference>
<protein>
    <submittedName>
        <fullName evidence="2">Putative protease YdeA</fullName>
        <ecNumber evidence="2">3.2.-.-</ecNumber>
    </submittedName>
</protein>
<proteinExistence type="predicted"/>
<accession>A0A6N3EJ03</accession>
<dbReference type="Pfam" id="PF01965">
    <property type="entry name" value="DJ-1_PfpI"/>
    <property type="match status" value="1"/>
</dbReference>
<dbReference type="Gene3D" id="3.40.50.880">
    <property type="match status" value="1"/>
</dbReference>
<keyword evidence="2" id="KW-0378">Hydrolase</keyword>
<dbReference type="GO" id="GO:0016798">
    <property type="term" value="F:hydrolase activity, acting on glycosyl bonds"/>
    <property type="evidence" value="ECO:0007669"/>
    <property type="project" value="UniProtKB-KW"/>
</dbReference>
<feature type="domain" description="DJ-1/PfpI" evidence="1">
    <location>
        <begin position="3"/>
        <end position="169"/>
    </location>
</feature>
<dbReference type="GO" id="GO:0005737">
    <property type="term" value="C:cytoplasm"/>
    <property type="evidence" value="ECO:0007669"/>
    <property type="project" value="TreeGrafter"/>
</dbReference>
<dbReference type="InterPro" id="IPR002818">
    <property type="entry name" value="DJ-1/PfpI"/>
</dbReference>
<organism evidence="2">
    <name type="scientific">Clostridium tertium</name>
    <dbReference type="NCBI Taxonomy" id="1559"/>
    <lineage>
        <taxon>Bacteria</taxon>
        <taxon>Bacillati</taxon>
        <taxon>Bacillota</taxon>
        <taxon>Clostridia</taxon>
        <taxon>Eubacteriales</taxon>
        <taxon>Clostridiaceae</taxon>
        <taxon>Clostridium</taxon>
    </lineage>
</organism>
<dbReference type="EC" id="3.2.-.-" evidence="2"/>
<keyword evidence="2" id="KW-0326">Glycosidase</keyword>
<dbReference type="AlphaFoldDB" id="A0A6N3EJ03"/>
<keyword evidence="2" id="KW-0645">Protease</keyword>
<evidence type="ECO:0000259" key="1">
    <source>
        <dbReference type="Pfam" id="PF01965"/>
    </source>
</evidence>
<evidence type="ECO:0000313" key="2">
    <source>
        <dbReference type="EMBL" id="VYU37627.1"/>
    </source>
</evidence>
<dbReference type="PANTHER" id="PTHR48094:SF12">
    <property type="entry name" value="PARKINSON DISEASE PROTEIN 7 HOMOLOG"/>
    <property type="match status" value="1"/>
</dbReference>
<dbReference type="InterPro" id="IPR050325">
    <property type="entry name" value="Prot/Nucl_acid_deglycase"/>
</dbReference>
<dbReference type="GO" id="GO:0006508">
    <property type="term" value="P:proteolysis"/>
    <property type="evidence" value="ECO:0007669"/>
    <property type="project" value="UniProtKB-KW"/>
</dbReference>
<gene>
    <name evidence="2" type="primary">ydeA</name>
    <name evidence="2" type="ORF">CTLFYP3_02214</name>
</gene>
<dbReference type="SUPFAM" id="SSF52317">
    <property type="entry name" value="Class I glutamine amidotransferase-like"/>
    <property type="match status" value="1"/>
</dbReference>
<dbReference type="PANTHER" id="PTHR48094">
    <property type="entry name" value="PROTEIN/NUCLEIC ACID DEGLYCASE DJ-1-RELATED"/>
    <property type="match status" value="1"/>
</dbReference>
<sequence length="193" mass="21733">MGKVLIFIFEGMTDYEITFISHILSADAGKEIITIAYEDKIIKGRSGILYKPSKLVNDVLEEEVDGLIITGGWYGEIRGELISLINNLYNKGKLVSGICGAGTVFLAKAGVLKDVKYTTPVNEWTSDHKKVFGEEDPFPRENYISKRVFRDENVITAQGIAFIDFTVEICDWFGLFNDNNEKNEFHKNITGHI</sequence>
<name>A0A6N3EJ03_9CLOT</name>
<reference evidence="2" key="1">
    <citation type="submission" date="2019-11" db="EMBL/GenBank/DDBJ databases">
        <authorList>
            <person name="Feng L."/>
        </authorList>
    </citation>
    <scope>NUCLEOTIDE SEQUENCE</scope>
    <source>
        <strain evidence="2">CTertiumLFYP3</strain>
    </source>
</reference>